<dbReference type="AlphaFoldDB" id="A0A1H1LTL1"/>
<dbReference type="OrthoDB" id="3213529at2"/>
<accession>A0A1H1LTL1</accession>
<dbReference type="Proteomes" id="UP000198983">
    <property type="component" value="Chromosome I"/>
</dbReference>
<proteinExistence type="predicted"/>
<gene>
    <name evidence="2" type="ORF">SAMN04489717_0521</name>
</gene>
<feature type="domain" description="DUF1540" evidence="1">
    <location>
        <begin position="59"/>
        <end position="91"/>
    </location>
</feature>
<reference evidence="2 3" key="1">
    <citation type="submission" date="2016-10" db="EMBL/GenBank/DDBJ databases">
        <authorList>
            <person name="de Groot N.N."/>
        </authorList>
    </citation>
    <scope>NUCLEOTIDE SEQUENCE [LARGE SCALE GENOMIC DNA]</scope>
    <source>
        <strain evidence="2 3">DSM 22024</strain>
    </source>
</reference>
<name>A0A1H1LTL1_9ACTN</name>
<dbReference type="InterPro" id="IPR011437">
    <property type="entry name" value="DUF1540"/>
</dbReference>
<feature type="domain" description="DUF1540" evidence="1">
    <location>
        <begin position="9"/>
        <end position="40"/>
    </location>
</feature>
<evidence type="ECO:0000313" key="3">
    <source>
        <dbReference type="Proteomes" id="UP000198983"/>
    </source>
</evidence>
<evidence type="ECO:0000313" key="2">
    <source>
        <dbReference type="EMBL" id="SDR77823.1"/>
    </source>
</evidence>
<keyword evidence="3" id="KW-1185">Reference proteome</keyword>
<dbReference type="Pfam" id="PF07561">
    <property type="entry name" value="DUF1540"/>
    <property type="match status" value="2"/>
</dbReference>
<organism evidence="2 3">
    <name type="scientific">Actinopolymorpha singaporensis</name>
    <dbReference type="NCBI Taxonomy" id="117157"/>
    <lineage>
        <taxon>Bacteria</taxon>
        <taxon>Bacillati</taxon>
        <taxon>Actinomycetota</taxon>
        <taxon>Actinomycetes</taxon>
        <taxon>Propionibacteriales</taxon>
        <taxon>Actinopolymorphaceae</taxon>
        <taxon>Actinopolymorpha</taxon>
    </lineage>
</organism>
<evidence type="ECO:0000259" key="1">
    <source>
        <dbReference type="Pfam" id="PF07561"/>
    </source>
</evidence>
<dbReference type="EMBL" id="LT629732">
    <property type="protein sequence ID" value="SDR77823.1"/>
    <property type="molecule type" value="Genomic_DNA"/>
</dbReference>
<sequence>MDMPVVQSCAAESCAYNRDQTCHAWAITIGDAQMAACDTFFGIPRKGGAPTPAGQVGACKMDDCTYNVDLECQAPGISVGRTRDSAECMTYQRS</sequence>
<protein>
    <recommendedName>
        <fullName evidence="1">DUF1540 domain-containing protein</fullName>
    </recommendedName>
</protein>